<dbReference type="AlphaFoldDB" id="A0AAV7RTD9"/>
<proteinExistence type="predicted"/>
<keyword evidence="3" id="KW-1185">Reference proteome</keyword>
<dbReference type="Proteomes" id="UP001066276">
    <property type="component" value="Chromosome 5"/>
</dbReference>
<accession>A0AAV7RTD9</accession>
<feature type="region of interest" description="Disordered" evidence="1">
    <location>
        <begin position="25"/>
        <end position="86"/>
    </location>
</feature>
<evidence type="ECO:0000313" key="3">
    <source>
        <dbReference type="Proteomes" id="UP001066276"/>
    </source>
</evidence>
<protein>
    <submittedName>
        <fullName evidence="2">Uncharacterized protein</fullName>
    </submittedName>
</protein>
<feature type="compositionally biased region" description="Polar residues" evidence="1">
    <location>
        <begin position="48"/>
        <end position="67"/>
    </location>
</feature>
<evidence type="ECO:0000313" key="2">
    <source>
        <dbReference type="EMBL" id="KAJ1154160.1"/>
    </source>
</evidence>
<organism evidence="2 3">
    <name type="scientific">Pleurodeles waltl</name>
    <name type="common">Iberian ribbed newt</name>
    <dbReference type="NCBI Taxonomy" id="8319"/>
    <lineage>
        <taxon>Eukaryota</taxon>
        <taxon>Metazoa</taxon>
        <taxon>Chordata</taxon>
        <taxon>Craniata</taxon>
        <taxon>Vertebrata</taxon>
        <taxon>Euteleostomi</taxon>
        <taxon>Amphibia</taxon>
        <taxon>Batrachia</taxon>
        <taxon>Caudata</taxon>
        <taxon>Salamandroidea</taxon>
        <taxon>Salamandridae</taxon>
        <taxon>Pleurodelinae</taxon>
        <taxon>Pleurodeles</taxon>
    </lineage>
</organism>
<gene>
    <name evidence="2" type="ORF">NDU88_006914</name>
</gene>
<dbReference type="EMBL" id="JANPWB010000009">
    <property type="protein sequence ID" value="KAJ1154160.1"/>
    <property type="molecule type" value="Genomic_DNA"/>
</dbReference>
<reference evidence="2" key="1">
    <citation type="journal article" date="2022" name="bioRxiv">
        <title>Sequencing and chromosome-scale assembly of the giantPleurodeles waltlgenome.</title>
        <authorList>
            <person name="Brown T."/>
            <person name="Elewa A."/>
            <person name="Iarovenko S."/>
            <person name="Subramanian E."/>
            <person name="Araus A.J."/>
            <person name="Petzold A."/>
            <person name="Susuki M."/>
            <person name="Suzuki K.-i.T."/>
            <person name="Hayashi T."/>
            <person name="Toyoda A."/>
            <person name="Oliveira C."/>
            <person name="Osipova E."/>
            <person name="Leigh N.D."/>
            <person name="Simon A."/>
            <person name="Yun M.H."/>
        </authorList>
    </citation>
    <scope>NUCLEOTIDE SEQUENCE</scope>
    <source>
        <strain evidence="2">20211129_DDA</strain>
        <tissue evidence="2">Liver</tissue>
    </source>
</reference>
<comment type="caution">
    <text evidence="2">The sequence shown here is derived from an EMBL/GenBank/DDBJ whole genome shotgun (WGS) entry which is preliminary data.</text>
</comment>
<feature type="compositionally biased region" description="Basic and acidic residues" evidence="1">
    <location>
        <begin position="69"/>
        <end position="80"/>
    </location>
</feature>
<sequence length="86" mass="9675">MLMAPGVIRCRISRPRSTFLEQLNDKSGMAGPLNIQGIQERHRPPEQMPSNRETTTRVGPTQMTSSDCPGREKRRDRKEGNGLLLS</sequence>
<name>A0AAV7RTD9_PLEWA</name>
<evidence type="ECO:0000256" key="1">
    <source>
        <dbReference type="SAM" id="MobiDB-lite"/>
    </source>
</evidence>